<feature type="domain" description="ATP-grasp" evidence="1">
    <location>
        <begin position="98"/>
        <end position="301"/>
    </location>
</feature>
<name>A0A382N6B2_9ZZZZ</name>
<dbReference type="PROSITE" id="PS50975">
    <property type="entry name" value="ATP_GRASP"/>
    <property type="match status" value="1"/>
</dbReference>
<protein>
    <recommendedName>
        <fullName evidence="1">ATP-grasp domain-containing protein</fullName>
    </recommendedName>
</protein>
<dbReference type="GO" id="GO:0046872">
    <property type="term" value="F:metal ion binding"/>
    <property type="evidence" value="ECO:0007669"/>
    <property type="project" value="InterPro"/>
</dbReference>
<proteinExistence type="predicted"/>
<reference evidence="2" key="1">
    <citation type="submission" date="2018-05" db="EMBL/GenBank/DDBJ databases">
        <authorList>
            <person name="Lanie J.A."/>
            <person name="Ng W.-L."/>
            <person name="Kazmierczak K.M."/>
            <person name="Andrzejewski T.M."/>
            <person name="Davidsen T.M."/>
            <person name="Wayne K.J."/>
            <person name="Tettelin H."/>
            <person name="Glass J.I."/>
            <person name="Rusch D."/>
            <person name="Podicherti R."/>
            <person name="Tsui H.-C.T."/>
            <person name="Winkler M.E."/>
        </authorList>
    </citation>
    <scope>NUCLEOTIDE SEQUENCE</scope>
</reference>
<dbReference type="EMBL" id="UINC01098301">
    <property type="protein sequence ID" value="SVC56719.1"/>
    <property type="molecule type" value="Genomic_DNA"/>
</dbReference>
<evidence type="ECO:0000313" key="2">
    <source>
        <dbReference type="EMBL" id="SVC56719.1"/>
    </source>
</evidence>
<dbReference type="GO" id="GO:0018169">
    <property type="term" value="F:ribosomal S6-glutamic acid ligase activity"/>
    <property type="evidence" value="ECO:0007669"/>
    <property type="project" value="TreeGrafter"/>
</dbReference>
<gene>
    <name evidence="2" type="ORF">METZ01_LOCUS309573</name>
</gene>
<organism evidence="2">
    <name type="scientific">marine metagenome</name>
    <dbReference type="NCBI Taxonomy" id="408172"/>
    <lineage>
        <taxon>unclassified sequences</taxon>
        <taxon>metagenomes</taxon>
        <taxon>ecological metagenomes</taxon>
    </lineage>
</organism>
<dbReference type="PANTHER" id="PTHR21621:SF0">
    <property type="entry name" value="BETA-CITRYLGLUTAMATE SYNTHASE B-RELATED"/>
    <property type="match status" value="1"/>
</dbReference>
<dbReference type="GO" id="GO:0005737">
    <property type="term" value="C:cytoplasm"/>
    <property type="evidence" value="ECO:0007669"/>
    <property type="project" value="TreeGrafter"/>
</dbReference>
<dbReference type="SUPFAM" id="SSF56059">
    <property type="entry name" value="Glutathione synthetase ATP-binding domain-like"/>
    <property type="match status" value="1"/>
</dbReference>
<accession>A0A382N6B2</accession>
<sequence length="324" mass="36755">MIIVIHENKDWMPPFEQAFKELNIEYSLWYMPEMNINFSEQPPAAVFYNRMSASSHSRGNRYEPELTVGVLSWLERHKRIVVNGSRALDLEISKLRQYQELEKYNIRTPRTFAAIHKKDLLDGASEIGFPLITKHNRAGKGLGVHRFDNLSGLENHINSEQFENSPDGITLIQEYIEAPSNTITRIEFIGGKFLYAVEVNTTEGFELCPAEACQIDTESPTGDFFKFRILNKFSLPNLGDYESFLAMNSIEVAGIEIIVDSNNVVWTYDVNTNTNYNAEAEHIANQSAPHELAKYLQRLMMNASNQDGVCSSTERQAASMAALT</sequence>
<dbReference type="InterPro" id="IPR011761">
    <property type="entry name" value="ATP-grasp"/>
</dbReference>
<dbReference type="GO" id="GO:0005524">
    <property type="term" value="F:ATP binding"/>
    <property type="evidence" value="ECO:0007669"/>
    <property type="project" value="InterPro"/>
</dbReference>
<evidence type="ECO:0000259" key="1">
    <source>
        <dbReference type="PROSITE" id="PS50975"/>
    </source>
</evidence>
<dbReference type="AlphaFoldDB" id="A0A382N6B2"/>
<dbReference type="GO" id="GO:0009432">
    <property type="term" value="P:SOS response"/>
    <property type="evidence" value="ECO:0007669"/>
    <property type="project" value="TreeGrafter"/>
</dbReference>
<dbReference type="Gene3D" id="3.30.470.20">
    <property type="entry name" value="ATP-grasp fold, B domain"/>
    <property type="match status" value="1"/>
</dbReference>
<dbReference type="PANTHER" id="PTHR21621">
    <property type="entry name" value="RIBOSOMAL PROTEIN S6 MODIFICATION PROTEIN"/>
    <property type="match status" value="1"/>
</dbReference>